<evidence type="ECO:0000313" key="18">
    <source>
        <dbReference type="WBParaSite" id="NBR_0002121401-mRNA-1"/>
    </source>
</evidence>
<dbReference type="GO" id="GO:0051539">
    <property type="term" value="F:4 iron, 4 sulfur cluster binding"/>
    <property type="evidence" value="ECO:0007669"/>
    <property type="project" value="UniProtKB-KW"/>
</dbReference>
<dbReference type="Pfam" id="PF10588">
    <property type="entry name" value="NADH-G_4Fe-4S_3"/>
    <property type="match status" value="1"/>
</dbReference>
<dbReference type="Pfam" id="PF22117">
    <property type="entry name" value="Fer4_Nqo3"/>
    <property type="match status" value="1"/>
</dbReference>
<dbReference type="SUPFAM" id="SSF53706">
    <property type="entry name" value="Formate dehydrogenase/DMSO reductase, domains 1-3"/>
    <property type="match status" value="1"/>
</dbReference>
<dbReference type="PROSITE" id="PS51669">
    <property type="entry name" value="4FE4S_MOW_BIS_MGD"/>
    <property type="match status" value="1"/>
</dbReference>
<evidence type="ECO:0000313" key="17">
    <source>
        <dbReference type="Proteomes" id="UP000271162"/>
    </source>
</evidence>
<keyword evidence="8" id="KW-0411">Iron-sulfur</keyword>
<dbReference type="InterPro" id="IPR006963">
    <property type="entry name" value="Mopterin_OxRdtase_4Fe-4S_dom"/>
</dbReference>
<dbReference type="PROSITE" id="PS00642">
    <property type="entry name" value="COMPLEX1_75K_2"/>
    <property type="match status" value="1"/>
</dbReference>
<dbReference type="PANTHER" id="PTHR43105:SF13">
    <property type="entry name" value="NADH-UBIQUINONE OXIDOREDUCTASE 75 KDA SUBUNIT, MITOCHONDRIAL"/>
    <property type="match status" value="1"/>
</dbReference>
<keyword evidence="7" id="KW-0408">Iron</keyword>
<dbReference type="FunFam" id="3.10.20.740:FF:000001">
    <property type="entry name" value="NADH-quinone oxidoreductase subunit G"/>
    <property type="match status" value="1"/>
</dbReference>
<reference evidence="18" key="1">
    <citation type="submission" date="2017-02" db="UniProtKB">
        <authorList>
            <consortium name="WormBaseParasite"/>
        </authorList>
    </citation>
    <scope>IDENTIFICATION</scope>
</reference>
<dbReference type="GO" id="GO:0016651">
    <property type="term" value="F:oxidoreductase activity, acting on NAD(P)H"/>
    <property type="evidence" value="ECO:0007669"/>
    <property type="project" value="InterPro"/>
</dbReference>
<feature type="domain" description="4Fe-4S His(Cys)3-ligated-type" evidence="15">
    <location>
        <begin position="92"/>
        <end position="131"/>
    </location>
</feature>
<evidence type="ECO:0000259" key="15">
    <source>
        <dbReference type="PROSITE" id="PS51839"/>
    </source>
</evidence>
<comment type="catalytic activity">
    <reaction evidence="11">
        <text>a ubiquinone + NADH + 5 H(+)(in) = a ubiquinol + NAD(+) + 4 H(+)(out)</text>
        <dbReference type="Rhea" id="RHEA:29091"/>
        <dbReference type="Rhea" id="RHEA-COMP:9565"/>
        <dbReference type="Rhea" id="RHEA-COMP:9566"/>
        <dbReference type="ChEBI" id="CHEBI:15378"/>
        <dbReference type="ChEBI" id="CHEBI:16389"/>
        <dbReference type="ChEBI" id="CHEBI:17976"/>
        <dbReference type="ChEBI" id="CHEBI:57540"/>
        <dbReference type="ChEBI" id="CHEBI:57945"/>
        <dbReference type="EC" id="7.1.1.2"/>
    </reaction>
</comment>
<dbReference type="InterPro" id="IPR054351">
    <property type="entry name" value="NADH_UbQ_OxRdtase_ferredoxin"/>
</dbReference>
<keyword evidence="17" id="KW-1185">Reference proteome</keyword>
<comment type="cofactor">
    <cofactor evidence="10">
        <name>[2Fe-2S] cluster</name>
        <dbReference type="ChEBI" id="CHEBI:190135"/>
    </cofactor>
</comment>
<dbReference type="CDD" id="cd00207">
    <property type="entry name" value="fer2"/>
    <property type="match status" value="1"/>
</dbReference>
<dbReference type="InterPro" id="IPR036010">
    <property type="entry name" value="2Fe-2S_ferredoxin-like_sf"/>
</dbReference>
<dbReference type="NCBIfam" id="TIGR01973">
    <property type="entry name" value="NuoG"/>
    <property type="match status" value="1"/>
</dbReference>
<evidence type="ECO:0000256" key="1">
    <source>
        <dbReference type="ARBA" id="ARBA00001966"/>
    </source>
</evidence>
<evidence type="ECO:0000256" key="4">
    <source>
        <dbReference type="ARBA" id="ARBA00022485"/>
    </source>
</evidence>
<dbReference type="Pfam" id="PF13510">
    <property type="entry name" value="Fer2_4"/>
    <property type="match status" value="1"/>
</dbReference>
<evidence type="ECO:0000256" key="12">
    <source>
        <dbReference type="RuleBase" id="RU004523"/>
    </source>
</evidence>
<feature type="domain" description="2Fe-2S ferredoxin-type" evidence="13">
    <location>
        <begin position="14"/>
        <end position="92"/>
    </location>
</feature>
<protein>
    <recommendedName>
        <fullName evidence="3">NADH-ubiquinone oxidoreductase 75 kDa subunit, mitochondrial</fullName>
    </recommendedName>
</protein>
<dbReference type="GO" id="GO:0045271">
    <property type="term" value="C:respiratory chain complex I"/>
    <property type="evidence" value="ECO:0007669"/>
    <property type="project" value="UniProtKB-ARBA"/>
</dbReference>
<dbReference type="PANTHER" id="PTHR43105">
    <property type="entry name" value="RESPIRATORY NITRATE REDUCTASE"/>
    <property type="match status" value="1"/>
</dbReference>
<dbReference type="Proteomes" id="UP000271162">
    <property type="component" value="Unassembled WGS sequence"/>
</dbReference>
<evidence type="ECO:0000256" key="8">
    <source>
        <dbReference type="ARBA" id="ARBA00023014"/>
    </source>
</evidence>
<feature type="domain" description="4Fe-4S Mo/W bis-MGD-type" evidence="14">
    <location>
        <begin position="232"/>
        <end position="288"/>
    </location>
</feature>
<dbReference type="OMA" id="QAMAYGV"/>
<dbReference type="SUPFAM" id="SSF54862">
    <property type="entry name" value="4Fe-4S ferredoxins"/>
    <property type="match status" value="1"/>
</dbReference>
<dbReference type="FunFam" id="3.30.200.210:FF:000002">
    <property type="entry name" value="NADH-ubiquinone oxidoreductase 75 kDa subunit"/>
    <property type="match status" value="1"/>
</dbReference>
<keyword evidence="6" id="KW-1278">Translocase</keyword>
<dbReference type="Pfam" id="PF00384">
    <property type="entry name" value="Molybdopterin"/>
    <property type="match status" value="1"/>
</dbReference>
<evidence type="ECO:0000256" key="5">
    <source>
        <dbReference type="ARBA" id="ARBA00022723"/>
    </source>
</evidence>
<gene>
    <name evidence="16" type="ORF">NBR_LOCUS21215</name>
</gene>
<proteinExistence type="inferred from homology"/>
<dbReference type="GO" id="GO:0005743">
    <property type="term" value="C:mitochondrial inner membrane"/>
    <property type="evidence" value="ECO:0007669"/>
    <property type="project" value="UniProtKB-ARBA"/>
</dbReference>
<dbReference type="InterPro" id="IPR000283">
    <property type="entry name" value="NADH_UbQ_OxRdtase_75kDa_su_CS"/>
</dbReference>
<evidence type="ECO:0000256" key="7">
    <source>
        <dbReference type="ARBA" id="ARBA00023004"/>
    </source>
</evidence>
<dbReference type="InterPro" id="IPR050123">
    <property type="entry name" value="Prok_molybdopt-oxidoreductase"/>
</dbReference>
<keyword evidence="9" id="KW-0520">NAD</keyword>
<dbReference type="InterPro" id="IPR019574">
    <property type="entry name" value="NADH_UbQ_OxRdtase_Gsu_4Fe4S-bd"/>
</dbReference>
<evidence type="ECO:0000259" key="14">
    <source>
        <dbReference type="PROSITE" id="PS51669"/>
    </source>
</evidence>
<dbReference type="PROSITE" id="PS51839">
    <property type="entry name" value="4FE4S_HC3"/>
    <property type="match status" value="1"/>
</dbReference>
<dbReference type="SMART" id="SM00929">
    <property type="entry name" value="NADH-G_4Fe-4S_3"/>
    <property type="match status" value="1"/>
</dbReference>
<dbReference type="Pfam" id="PF22151">
    <property type="entry name" value="Fer4_NDSU1"/>
    <property type="match status" value="1"/>
</dbReference>
<organism evidence="18">
    <name type="scientific">Nippostrongylus brasiliensis</name>
    <name type="common">Rat hookworm</name>
    <dbReference type="NCBI Taxonomy" id="27835"/>
    <lineage>
        <taxon>Eukaryota</taxon>
        <taxon>Metazoa</taxon>
        <taxon>Ecdysozoa</taxon>
        <taxon>Nematoda</taxon>
        <taxon>Chromadorea</taxon>
        <taxon>Rhabditida</taxon>
        <taxon>Rhabditina</taxon>
        <taxon>Rhabditomorpha</taxon>
        <taxon>Strongyloidea</taxon>
        <taxon>Heligmosomidae</taxon>
        <taxon>Nippostrongylus</taxon>
    </lineage>
</organism>
<evidence type="ECO:0000256" key="2">
    <source>
        <dbReference type="ARBA" id="ARBA00005404"/>
    </source>
</evidence>
<dbReference type="Gene3D" id="3.30.200.210">
    <property type="match status" value="1"/>
</dbReference>
<evidence type="ECO:0000256" key="11">
    <source>
        <dbReference type="ARBA" id="ARBA00049551"/>
    </source>
</evidence>
<dbReference type="Gene3D" id="3.30.70.20">
    <property type="match status" value="1"/>
</dbReference>
<evidence type="ECO:0000256" key="10">
    <source>
        <dbReference type="ARBA" id="ARBA00034078"/>
    </source>
</evidence>
<dbReference type="Gene3D" id="3.10.20.740">
    <property type="match status" value="1"/>
</dbReference>
<evidence type="ECO:0000256" key="6">
    <source>
        <dbReference type="ARBA" id="ARBA00022967"/>
    </source>
</evidence>
<dbReference type="PROSITE" id="PS00643">
    <property type="entry name" value="COMPLEX1_75K_3"/>
    <property type="match status" value="1"/>
</dbReference>
<evidence type="ECO:0000256" key="9">
    <source>
        <dbReference type="ARBA" id="ARBA00023027"/>
    </source>
</evidence>
<comment type="similarity">
    <text evidence="2 12">Belongs to the complex I 75 kDa subunit family.</text>
</comment>
<evidence type="ECO:0000313" key="16">
    <source>
        <dbReference type="EMBL" id="VDL84956.1"/>
    </source>
</evidence>
<evidence type="ECO:0000259" key="13">
    <source>
        <dbReference type="PROSITE" id="PS51085"/>
    </source>
</evidence>
<comment type="cofactor">
    <cofactor evidence="1">
        <name>[4Fe-4S] cluster</name>
        <dbReference type="ChEBI" id="CHEBI:49883"/>
    </cofactor>
</comment>
<reference evidence="16 17" key="2">
    <citation type="submission" date="2018-11" db="EMBL/GenBank/DDBJ databases">
        <authorList>
            <consortium name="Pathogen Informatics"/>
        </authorList>
    </citation>
    <scope>NUCLEOTIDE SEQUENCE [LARGE SCALE GENOMIC DNA]</scope>
</reference>
<dbReference type="WBParaSite" id="NBR_0002121401-mRNA-1">
    <property type="protein sequence ID" value="NBR_0002121401-mRNA-1"/>
    <property type="gene ID" value="NBR_0002121401"/>
</dbReference>
<keyword evidence="5" id="KW-0479">Metal-binding</keyword>
<dbReference type="InterPro" id="IPR001041">
    <property type="entry name" value="2Fe-2S_ferredoxin-type"/>
</dbReference>
<dbReference type="InterPro" id="IPR006656">
    <property type="entry name" value="Mopterin_OxRdtase"/>
</dbReference>
<dbReference type="InterPro" id="IPR010228">
    <property type="entry name" value="NADH_UbQ_OxRdtase_Gsu"/>
</dbReference>
<dbReference type="AlphaFoldDB" id="A0A0N4YVE2"/>
<dbReference type="GO" id="GO:0008137">
    <property type="term" value="F:NADH dehydrogenase (ubiquinone) activity"/>
    <property type="evidence" value="ECO:0007669"/>
    <property type="project" value="UniProtKB-EC"/>
</dbReference>
<evidence type="ECO:0000256" key="3">
    <source>
        <dbReference type="ARBA" id="ARBA00013888"/>
    </source>
</evidence>
<dbReference type="GO" id="GO:0042773">
    <property type="term" value="P:ATP synthesis coupled electron transport"/>
    <property type="evidence" value="ECO:0007669"/>
    <property type="project" value="InterPro"/>
</dbReference>
<dbReference type="EMBL" id="UYSL01026048">
    <property type="protein sequence ID" value="VDL84956.1"/>
    <property type="molecule type" value="Genomic_DNA"/>
</dbReference>
<keyword evidence="4" id="KW-0004">4Fe-4S</keyword>
<dbReference type="SUPFAM" id="SSF54292">
    <property type="entry name" value="2Fe-2S ferredoxin-like"/>
    <property type="match status" value="1"/>
</dbReference>
<dbReference type="PROSITE" id="PS51085">
    <property type="entry name" value="2FE2S_FER_2"/>
    <property type="match status" value="1"/>
</dbReference>
<dbReference type="FunFam" id="3.30.70.20:FF:000002">
    <property type="entry name" value="NADH-ubiquinone oxidoreductase 75 kDa subunit"/>
    <property type="match status" value="1"/>
</dbReference>
<sequence>IAGRRAQTTAAAPEKIEVFIDDKKVLVDPGLTVLQACALVGVDIARFCYHDRLSIAGNCRMCLVEVEKTMKPVASCAMPVMKGMRVKTNSDMARKAREGVMEFLLVNHPLDCPICDQGGECDLQDQSMAFGSDRGRLHCTYDGKRAVEDKNIGPLVKTVMTRCIQCTRCVRFANEVAAFPDFGTTGRGNDLQIGTYVEKFFASELSGNIIDLCPVGALTSKPYSFTARPWETRKTESVDVMDAVGSNIVISHRTGELLRIIPKINDEVNEEWISDKTRFSYDGLKNQRLMSPMIKDENGVLRQASWEETLFVVAQKLRETPAEQKAAVVGGLNDVESMVALKDLFNRFNSENLCTEEEFPGTSDLSGSISTPVVLGENWGKNVIFLNFRSNYVMNDAIVGIENCDALLLVGTNPRYEAPVINARIRKSYLYSDIEVGVIGAQTDLTYDYEFLGSSAKALDDVMAGKSAFAKKFMAAKNPMIILGTGVLQGEKGADVLAKVQLLADKVRSSGSCDKSRKVLNVLQRWAGQVGA</sequence>
<dbReference type="STRING" id="27835.A0A0N4YVE2"/>
<dbReference type="GO" id="GO:0046872">
    <property type="term" value="F:metal ion binding"/>
    <property type="evidence" value="ECO:0007669"/>
    <property type="project" value="UniProtKB-KW"/>
</dbReference>
<accession>A0A0N4YVE2</accession>
<name>A0A0N4YVE2_NIPBR</name>